<dbReference type="EMBL" id="CP004044">
    <property type="protein sequence ID" value="AGC69369.1"/>
    <property type="molecule type" value="Genomic_DNA"/>
</dbReference>
<sequence length="48" mass="5498">MFGCFPIQNLGATYPVKFPSILKNLIFIPAIKFYHIIASLTRKKFVLP</sequence>
<proteinExistence type="predicted"/>
<dbReference type="PATRIC" id="fig|1121335.3.peg.2419"/>
<gene>
    <name evidence="1" type="ordered locus">Cst_c24090</name>
</gene>
<protein>
    <submittedName>
        <fullName evidence="1">Uncharacterized protein</fullName>
    </submittedName>
</protein>
<accession>L7VRU5</accession>
<reference evidence="1 2" key="1">
    <citation type="journal article" date="2013" name="Genome Announc.">
        <title>Complete genome sequence of Clostridium stercorarium subsp. stercorarium strain DSM 8532, a thermophilic degrader of plant cell wall fibers.</title>
        <authorList>
            <person name="Poehlein A."/>
            <person name="Zverlov V.V."/>
            <person name="Daniel R."/>
            <person name="Schwarz W.H."/>
            <person name="Liebl W."/>
        </authorList>
    </citation>
    <scope>NUCLEOTIDE SEQUENCE [LARGE SCALE GENOMIC DNA]</scope>
    <source>
        <strain evidence="2">ATCC 35414 / DSM 8532 / NCIMB 11754</strain>
    </source>
</reference>
<evidence type="ECO:0000313" key="2">
    <source>
        <dbReference type="Proteomes" id="UP000011220"/>
    </source>
</evidence>
<name>L7VRU5_THES1</name>
<dbReference type="AlphaFoldDB" id="L7VRU5"/>
<organism evidence="1 2">
    <name type="scientific">Thermoclostridium stercorarium (strain ATCC 35414 / DSM 8532 / NCIMB 11754)</name>
    <name type="common">Clostridium stercorarium</name>
    <dbReference type="NCBI Taxonomy" id="1121335"/>
    <lineage>
        <taxon>Bacteria</taxon>
        <taxon>Bacillati</taxon>
        <taxon>Bacillota</taxon>
        <taxon>Clostridia</taxon>
        <taxon>Eubacteriales</taxon>
        <taxon>Oscillospiraceae</taxon>
        <taxon>Thermoclostridium</taxon>
    </lineage>
</organism>
<dbReference type="KEGG" id="css:Cst_c24090"/>
<evidence type="ECO:0000313" key="1">
    <source>
        <dbReference type="EMBL" id="AGC69369.1"/>
    </source>
</evidence>
<dbReference type="Proteomes" id="UP000011220">
    <property type="component" value="Chromosome"/>
</dbReference>
<keyword evidence="2" id="KW-1185">Reference proteome</keyword>